<dbReference type="AlphaFoldDB" id="A0A0R1GLK5"/>
<dbReference type="CDD" id="cd02209">
    <property type="entry name" value="cupin_XRE_C"/>
    <property type="match status" value="1"/>
</dbReference>
<dbReference type="RefSeq" id="WP_057905713.1">
    <property type="nucleotide sequence ID" value="NZ_AZDA01000136.1"/>
</dbReference>
<accession>A0A0R1GLK5</accession>
<gene>
    <name evidence="3" type="ORF">FC07_GL001854</name>
</gene>
<evidence type="ECO:0000259" key="2">
    <source>
        <dbReference type="PROSITE" id="PS50943"/>
    </source>
</evidence>
<dbReference type="EMBL" id="AZDA01000136">
    <property type="protein sequence ID" value="KRK32801.1"/>
    <property type="molecule type" value="Genomic_DNA"/>
</dbReference>
<dbReference type="OrthoDB" id="34624at2"/>
<proteinExistence type="predicted"/>
<dbReference type="GO" id="GO:0005829">
    <property type="term" value="C:cytosol"/>
    <property type="evidence" value="ECO:0007669"/>
    <property type="project" value="TreeGrafter"/>
</dbReference>
<dbReference type="CDD" id="cd00093">
    <property type="entry name" value="HTH_XRE"/>
    <property type="match status" value="1"/>
</dbReference>
<dbReference type="PATRIC" id="fig|1423726.3.peg.1923"/>
<keyword evidence="4" id="KW-1185">Reference proteome</keyword>
<dbReference type="STRING" id="1423726.FC07_GL001854"/>
<protein>
    <recommendedName>
        <fullName evidence="2">HTH cro/C1-type domain-containing protein</fullName>
    </recommendedName>
</protein>
<dbReference type="PANTHER" id="PTHR46797">
    <property type="entry name" value="HTH-TYPE TRANSCRIPTIONAL REGULATOR"/>
    <property type="match status" value="1"/>
</dbReference>
<dbReference type="Gene3D" id="2.60.120.10">
    <property type="entry name" value="Jelly Rolls"/>
    <property type="match status" value="1"/>
</dbReference>
<dbReference type="InterPro" id="IPR013096">
    <property type="entry name" value="Cupin_2"/>
</dbReference>
<organism evidence="3 4">
    <name type="scientific">Loigolactobacillus bifermentans DSM 20003</name>
    <dbReference type="NCBI Taxonomy" id="1423726"/>
    <lineage>
        <taxon>Bacteria</taxon>
        <taxon>Bacillati</taxon>
        <taxon>Bacillota</taxon>
        <taxon>Bacilli</taxon>
        <taxon>Lactobacillales</taxon>
        <taxon>Lactobacillaceae</taxon>
        <taxon>Loigolactobacillus</taxon>
    </lineage>
</organism>
<comment type="caution">
    <text evidence="3">The sequence shown here is derived from an EMBL/GenBank/DDBJ whole genome shotgun (WGS) entry which is preliminary data.</text>
</comment>
<dbReference type="Gene3D" id="1.10.260.40">
    <property type="entry name" value="lambda repressor-like DNA-binding domains"/>
    <property type="match status" value="1"/>
</dbReference>
<dbReference type="Pfam" id="PF07883">
    <property type="entry name" value="Cupin_2"/>
    <property type="match status" value="1"/>
</dbReference>
<dbReference type="InterPro" id="IPR010982">
    <property type="entry name" value="Lambda_DNA-bd_dom_sf"/>
</dbReference>
<dbReference type="SMART" id="SM00530">
    <property type="entry name" value="HTH_XRE"/>
    <property type="match status" value="1"/>
</dbReference>
<feature type="domain" description="HTH cro/C1-type" evidence="2">
    <location>
        <begin position="7"/>
        <end position="61"/>
    </location>
</feature>
<dbReference type="GO" id="GO:0003700">
    <property type="term" value="F:DNA-binding transcription factor activity"/>
    <property type="evidence" value="ECO:0007669"/>
    <property type="project" value="TreeGrafter"/>
</dbReference>
<dbReference type="GO" id="GO:0003677">
    <property type="term" value="F:DNA binding"/>
    <property type="evidence" value="ECO:0007669"/>
    <property type="project" value="UniProtKB-KW"/>
</dbReference>
<dbReference type="SUPFAM" id="SSF47413">
    <property type="entry name" value="lambda repressor-like DNA-binding domains"/>
    <property type="match status" value="1"/>
</dbReference>
<dbReference type="InterPro" id="IPR014710">
    <property type="entry name" value="RmlC-like_jellyroll"/>
</dbReference>
<dbReference type="PANTHER" id="PTHR46797:SF25">
    <property type="entry name" value="TRANSCRIPTIONAL REGULATOR"/>
    <property type="match status" value="1"/>
</dbReference>
<reference evidence="3 4" key="1">
    <citation type="journal article" date="2015" name="Genome Announc.">
        <title>Expanding the biotechnology potential of lactobacilli through comparative genomics of 213 strains and associated genera.</title>
        <authorList>
            <person name="Sun Z."/>
            <person name="Harris H.M."/>
            <person name="McCann A."/>
            <person name="Guo C."/>
            <person name="Argimon S."/>
            <person name="Zhang W."/>
            <person name="Yang X."/>
            <person name="Jeffery I.B."/>
            <person name="Cooney J.C."/>
            <person name="Kagawa T.F."/>
            <person name="Liu W."/>
            <person name="Song Y."/>
            <person name="Salvetti E."/>
            <person name="Wrobel A."/>
            <person name="Rasinkangas P."/>
            <person name="Parkhill J."/>
            <person name="Rea M.C."/>
            <person name="O'Sullivan O."/>
            <person name="Ritari J."/>
            <person name="Douillard F.P."/>
            <person name="Paul Ross R."/>
            <person name="Yang R."/>
            <person name="Briner A.E."/>
            <person name="Felis G.E."/>
            <person name="de Vos W.M."/>
            <person name="Barrangou R."/>
            <person name="Klaenhammer T.R."/>
            <person name="Caufield P.W."/>
            <person name="Cui Y."/>
            <person name="Zhang H."/>
            <person name="O'Toole P.W."/>
        </authorList>
    </citation>
    <scope>NUCLEOTIDE SEQUENCE [LARGE SCALE GENOMIC DNA]</scope>
    <source>
        <strain evidence="3 4">DSM 20003</strain>
    </source>
</reference>
<name>A0A0R1GLK5_9LACO</name>
<keyword evidence="1" id="KW-0238">DNA-binding</keyword>
<dbReference type="Pfam" id="PF01381">
    <property type="entry name" value="HTH_3"/>
    <property type="match status" value="1"/>
</dbReference>
<dbReference type="Proteomes" id="UP000051461">
    <property type="component" value="Unassembled WGS sequence"/>
</dbReference>
<dbReference type="PROSITE" id="PS50943">
    <property type="entry name" value="HTH_CROC1"/>
    <property type="match status" value="1"/>
</dbReference>
<evidence type="ECO:0000313" key="3">
    <source>
        <dbReference type="EMBL" id="KRK32801.1"/>
    </source>
</evidence>
<dbReference type="InterPro" id="IPR001387">
    <property type="entry name" value="Cro/C1-type_HTH"/>
</dbReference>
<evidence type="ECO:0000313" key="4">
    <source>
        <dbReference type="Proteomes" id="UP000051461"/>
    </source>
</evidence>
<sequence length="188" mass="21340">MKIGEKVKALRSRKNLTLKQLSELTNLSTGFLSQFERGITTIDVDHLESLASILNVKINYFFDDSISEESVIMRGYNQPVTSEMNQTIYKSLSKYPEDKAIAPTLVELLPKGEHESPNPYVHPGEEFIYVLDGVLTLLYGDRVDKLYAGDSAHLLSTHPHNWDNESNHIVKLLVVHYPNDHQNMTNEA</sequence>
<dbReference type="SUPFAM" id="SSF51182">
    <property type="entry name" value="RmlC-like cupins"/>
    <property type="match status" value="1"/>
</dbReference>
<dbReference type="InterPro" id="IPR050807">
    <property type="entry name" value="TransReg_Diox_bact_type"/>
</dbReference>
<dbReference type="InterPro" id="IPR011051">
    <property type="entry name" value="RmlC_Cupin_sf"/>
</dbReference>
<evidence type="ECO:0000256" key="1">
    <source>
        <dbReference type="ARBA" id="ARBA00023125"/>
    </source>
</evidence>